<accession>A0A9E6ZL65</accession>
<dbReference type="RefSeq" id="WP_255841319.1">
    <property type="nucleotide sequence ID" value="NZ_CP094358.1"/>
</dbReference>
<evidence type="ECO:0000256" key="1">
    <source>
        <dbReference type="ARBA" id="ARBA00023125"/>
    </source>
</evidence>
<feature type="domain" description="HTH tetR-type" evidence="3">
    <location>
        <begin position="2"/>
        <end position="62"/>
    </location>
</feature>
<dbReference type="EMBL" id="CP094358">
    <property type="protein sequence ID" value="UOB16155.1"/>
    <property type="molecule type" value="Genomic_DNA"/>
</dbReference>
<dbReference type="InterPro" id="IPR036271">
    <property type="entry name" value="Tet_transcr_reg_TetR-rel_C_sf"/>
</dbReference>
<dbReference type="Pfam" id="PF00440">
    <property type="entry name" value="TetR_N"/>
    <property type="match status" value="1"/>
</dbReference>
<dbReference type="SUPFAM" id="SSF48498">
    <property type="entry name" value="Tetracyclin repressor-like, C-terminal domain"/>
    <property type="match status" value="1"/>
</dbReference>
<proteinExistence type="predicted"/>
<dbReference type="InterPro" id="IPR050624">
    <property type="entry name" value="HTH-type_Tx_Regulator"/>
</dbReference>
<keyword evidence="1 2" id="KW-0238">DNA-binding</keyword>
<dbReference type="Gene3D" id="1.10.357.10">
    <property type="entry name" value="Tetracycline Repressor, domain 2"/>
    <property type="match status" value="1"/>
</dbReference>
<name>A0A9E6ZL65_9FLAO</name>
<evidence type="ECO:0000313" key="5">
    <source>
        <dbReference type="Proteomes" id="UP000831290"/>
    </source>
</evidence>
<evidence type="ECO:0000313" key="4">
    <source>
        <dbReference type="EMBL" id="UOB16155.1"/>
    </source>
</evidence>
<feature type="DNA-binding region" description="H-T-H motif" evidence="2">
    <location>
        <begin position="25"/>
        <end position="44"/>
    </location>
</feature>
<dbReference type="AlphaFoldDB" id="A0A9E6ZL65"/>
<keyword evidence="5" id="KW-1185">Reference proteome</keyword>
<reference evidence="4" key="1">
    <citation type="submission" date="2022-03" db="EMBL/GenBank/DDBJ databases">
        <title>Description of Abyssus ytuae gen. nov., sp. nov., a novel member of the family Flavobacteriaceae isolated from the sediment of Mariana Trench.</title>
        <authorList>
            <person name="Zhang J."/>
            <person name="Xu X."/>
        </authorList>
    </citation>
    <scope>NUCLEOTIDE SEQUENCE</scope>
    <source>
        <strain evidence="4">MT3330</strain>
    </source>
</reference>
<sequence length="202" mass="23758">MKDSKEHILKTSLSLFLQKGFKEVTMSEIVKNSGFSKGAFYHYFSSKEEVFRDVIETYYNKILYVDYNSLPSDSLKSFYRARIDIHMENEKKFRNWLVTSLNQPPSTTNLYYILFDAMRLIPEFQEKEREDLKKEFEAWENVINKAKESGEISSKISSNELAKQFVYGGDGIALHMVLKDTTEQLIPEVTRLWDSLYKNLKN</sequence>
<dbReference type="PANTHER" id="PTHR43479:SF11">
    <property type="entry name" value="ACREF_ENVCD OPERON REPRESSOR-RELATED"/>
    <property type="match status" value="1"/>
</dbReference>
<dbReference type="PROSITE" id="PS50977">
    <property type="entry name" value="HTH_TETR_2"/>
    <property type="match status" value="1"/>
</dbReference>
<dbReference type="SUPFAM" id="SSF46689">
    <property type="entry name" value="Homeodomain-like"/>
    <property type="match status" value="1"/>
</dbReference>
<dbReference type="GO" id="GO:0003677">
    <property type="term" value="F:DNA binding"/>
    <property type="evidence" value="ECO:0007669"/>
    <property type="project" value="UniProtKB-UniRule"/>
</dbReference>
<dbReference type="PRINTS" id="PR00455">
    <property type="entry name" value="HTHTETR"/>
</dbReference>
<evidence type="ECO:0000256" key="2">
    <source>
        <dbReference type="PROSITE-ProRule" id="PRU00335"/>
    </source>
</evidence>
<dbReference type="Proteomes" id="UP000831290">
    <property type="component" value="Chromosome"/>
</dbReference>
<evidence type="ECO:0000259" key="3">
    <source>
        <dbReference type="PROSITE" id="PS50977"/>
    </source>
</evidence>
<dbReference type="InterPro" id="IPR009057">
    <property type="entry name" value="Homeodomain-like_sf"/>
</dbReference>
<dbReference type="InterPro" id="IPR001647">
    <property type="entry name" value="HTH_TetR"/>
</dbReference>
<organism evidence="4 5">
    <name type="scientific">Abyssalbus ytuae</name>
    <dbReference type="NCBI Taxonomy" id="2926907"/>
    <lineage>
        <taxon>Bacteria</taxon>
        <taxon>Pseudomonadati</taxon>
        <taxon>Bacteroidota</taxon>
        <taxon>Flavobacteriia</taxon>
        <taxon>Flavobacteriales</taxon>
        <taxon>Flavobacteriaceae</taxon>
        <taxon>Abyssalbus</taxon>
    </lineage>
</organism>
<dbReference type="PANTHER" id="PTHR43479">
    <property type="entry name" value="ACREF/ENVCD OPERON REPRESSOR-RELATED"/>
    <property type="match status" value="1"/>
</dbReference>
<dbReference type="KEGG" id="fbm:MQE35_10440"/>
<protein>
    <submittedName>
        <fullName evidence="4">TetR/AcrR family transcriptional regulator</fullName>
    </submittedName>
</protein>
<gene>
    <name evidence="4" type="ORF">MQE35_10440</name>
</gene>